<dbReference type="GO" id="GO:0008033">
    <property type="term" value="P:tRNA processing"/>
    <property type="evidence" value="ECO:0007669"/>
    <property type="project" value="UniProtKB-KW"/>
</dbReference>
<dbReference type="Proteomes" id="UP000290572">
    <property type="component" value="Unassembled WGS sequence"/>
</dbReference>
<dbReference type="PANTHER" id="PTHR47006">
    <property type="entry name" value="STAR-RELATED LIPID TRANSFER PROTEIN 4"/>
    <property type="match status" value="1"/>
</dbReference>
<dbReference type="GO" id="GO:0015485">
    <property type="term" value="F:cholesterol binding"/>
    <property type="evidence" value="ECO:0007669"/>
    <property type="project" value="InterPro"/>
</dbReference>
<proteinExistence type="evidence at protein level"/>
<dbReference type="Pfam" id="PF03942">
    <property type="entry name" value="DTW"/>
    <property type="match status" value="1"/>
</dbReference>
<accession>A0A498MP32</accession>
<evidence type="ECO:0000256" key="1">
    <source>
        <dbReference type="ARBA" id="ARBA00012386"/>
    </source>
</evidence>
<evidence type="ECO:0000313" key="8">
    <source>
        <dbReference type="EMBL" id="RXN18845.1"/>
    </source>
</evidence>
<dbReference type="GO" id="GO:0016432">
    <property type="term" value="F:tRNA-uridine aminocarboxypropyltransferase activity"/>
    <property type="evidence" value="ECO:0007669"/>
    <property type="project" value="UniProtKB-EC"/>
</dbReference>
<dbReference type="SMART" id="SM01144">
    <property type="entry name" value="DTW"/>
    <property type="match status" value="1"/>
</dbReference>
<dbReference type="EC" id="2.5.1.25" evidence="1"/>
<evidence type="ECO:0000313" key="9">
    <source>
        <dbReference type="Proteomes" id="UP000290572"/>
    </source>
</evidence>
<dbReference type="STRING" id="84645.A0A498MP32"/>
<keyword evidence="4" id="KW-0819">tRNA processing</keyword>
<dbReference type="GO" id="GO:0120020">
    <property type="term" value="F:cholesterol transfer activity"/>
    <property type="evidence" value="ECO:0007669"/>
    <property type="project" value="TreeGrafter"/>
</dbReference>
<dbReference type="EMBL" id="QBIY01013335">
    <property type="protein sequence ID" value="RXN07902.1"/>
    <property type="molecule type" value="Genomic_DNA"/>
</dbReference>
<dbReference type="Gene3D" id="3.30.530.20">
    <property type="match status" value="1"/>
</dbReference>
<dbReference type="GO" id="GO:0010879">
    <property type="term" value="P:cholesterol transport involved in cholesterol storage"/>
    <property type="evidence" value="ECO:0007669"/>
    <property type="project" value="TreeGrafter"/>
</dbReference>
<dbReference type="InterPro" id="IPR023393">
    <property type="entry name" value="START-like_dom_sf"/>
</dbReference>
<keyword evidence="9" id="KW-1185">Reference proteome</keyword>
<protein>
    <recommendedName>
        <fullName evidence="1">tRNA-uridine aminocarboxypropyltransferase</fullName>
        <ecNumber evidence="1">2.5.1.25</ecNumber>
    </recommendedName>
</protein>
<evidence type="ECO:0000256" key="5">
    <source>
        <dbReference type="ARBA" id="ARBA00048718"/>
    </source>
</evidence>
<evidence type="ECO:0000256" key="3">
    <source>
        <dbReference type="ARBA" id="ARBA00022691"/>
    </source>
</evidence>
<feature type="domain" description="START" evidence="6">
    <location>
        <begin position="205"/>
        <end position="349"/>
    </location>
</feature>
<gene>
    <name evidence="8" type="ORF">ROHU_025985</name>
    <name evidence="7" type="ORF">ROHU_032102</name>
</gene>
<dbReference type="SUPFAM" id="SSF55961">
    <property type="entry name" value="Bet v1-like"/>
    <property type="match status" value="1"/>
</dbReference>
<name>A0A498MP32_LABRO</name>
<comment type="caution">
    <text evidence="8">The sequence shown here is derived from an EMBL/GenBank/DDBJ whole genome shotgun (WGS) entry which is preliminary data.</text>
</comment>
<dbReference type="GO" id="GO:0005829">
    <property type="term" value="C:cytosol"/>
    <property type="evidence" value="ECO:0007669"/>
    <property type="project" value="TreeGrafter"/>
</dbReference>
<reference evidence="8 9" key="1">
    <citation type="submission" date="2018-03" db="EMBL/GenBank/DDBJ databases">
        <title>Draft genome sequence of Rohu Carp (Labeo rohita).</title>
        <authorList>
            <person name="Das P."/>
            <person name="Kushwaha B."/>
            <person name="Joshi C.G."/>
            <person name="Kumar D."/>
            <person name="Nagpure N.S."/>
            <person name="Sahoo L."/>
            <person name="Das S.P."/>
            <person name="Bit A."/>
            <person name="Patnaik S."/>
            <person name="Meher P.K."/>
            <person name="Jayasankar P."/>
            <person name="Koringa P.G."/>
            <person name="Patel N.V."/>
            <person name="Hinsu A.T."/>
            <person name="Kumar R."/>
            <person name="Pandey M."/>
            <person name="Agarwal S."/>
            <person name="Srivastava S."/>
            <person name="Singh M."/>
            <person name="Iquebal M.A."/>
            <person name="Jaiswal S."/>
            <person name="Angadi U.B."/>
            <person name="Kumar N."/>
            <person name="Raza M."/>
            <person name="Shah T.M."/>
            <person name="Rai A."/>
            <person name="Jena J.K."/>
        </authorList>
    </citation>
    <scope>NUCLEOTIDE SEQUENCE [LARGE SCALE GENOMIC DNA]</scope>
    <source>
        <strain evidence="8">DASCIFA01</strain>
        <tissue evidence="8">Testis</tissue>
    </source>
</reference>
<keyword evidence="2" id="KW-0808">Transferase</keyword>
<dbReference type="EMBL" id="QBIY01012698">
    <property type="protein sequence ID" value="RXN18845.1"/>
    <property type="molecule type" value="Genomic_DNA"/>
</dbReference>
<keyword evidence="10" id="KW-1267">Proteomics identification</keyword>
<dbReference type="GO" id="GO:0070508">
    <property type="term" value="P:cholesterol import"/>
    <property type="evidence" value="ECO:0007669"/>
    <property type="project" value="TreeGrafter"/>
</dbReference>
<dbReference type="InterPro" id="IPR042555">
    <property type="entry name" value="StarD4"/>
</dbReference>
<evidence type="ECO:0000259" key="6">
    <source>
        <dbReference type="PROSITE" id="PS50848"/>
    </source>
</evidence>
<dbReference type="InterPro" id="IPR002913">
    <property type="entry name" value="START_lipid-bd_dom"/>
</dbReference>
<evidence type="ECO:0000313" key="7">
    <source>
        <dbReference type="EMBL" id="RXN07902.1"/>
    </source>
</evidence>
<dbReference type="AlphaFoldDB" id="A0A498MP32"/>
<dbReference type="PROSITE" id="PS50848">
    <property type="entry name" value="START"/>
    <property type="match status" value="1"/>
</dbReference>
<evidence type="ECO:0007829" key="10">
    <source>
        <dbReference type="PeptideAtlas" id="A0A498MP32"/>
    </source>
</evidence>
<keyword evidence="3" id="KW-0949">S-adenosyl-L-methionine</keyword>
<dbReference type="GO" id="GO:0005783">
    <property type="term" value="C:endoplasmic reticulum"/>
    <property type="evidence" value="ECO:0007669"/>
    <property type="project" value="TreeGrafter"/>
</dbReference>
<dbReference type="Pfam" id="PF01852">
    <property type="entry name" value="START"/>
    <property type="match status" value="1"/>
</dbReference>
<evidence type="ECO:0000256" key="2">
    <source>
        <dbReference type="ARBA" id="ARBA00022679"/>
    </source>
</evidence>
<dbReference type="InterPro" id="IPR005636">
    <property type="entry name" value="DTW"/>
</dbReference>
<sequence>MNPKPDAVRRVTFLPFLQESRVLRTVPLLAACLPPGKCNVFVGRRFSEERYPELAAVCKDARTLLLYPGAGAENLEDLSADFGAATAHNVILIDGTWSQAKDMFLRNALLRLPRQVQLRSAPSSQYVIRTQPTNMCVSTLECAAVTLSIVEKNHSIQEVLLKPLQALCSFQLQHGAQIHHSKEHLIKNGQYNKMFSHVSSEKLQETLVSYHSLNESEWSIAKKSKDVTVWRKPSQEFGGFLYKTEGTVAESPQRIVDYIRPGACRLDWDSMITSLDILQTLDQNLSLDQTEGRCVVKYTTAGQLWNIISPREFVDFSYTTDYQRGLLSCGQSLAFVRYICGAENNRSAI</sequence>
<organism evidence="8 9">
    <name type="scientific">Labeo rohita</name>
    <name type="common">Indian major carp</name>
    <name type="synonym">Cyprinus rohita</name>
    <dbReference type="NCBI Taxonomy" id="84645"/>
    <lineage>
        <taxon>Eukaryota</taxon>
        <taxon>Metazoa</taxon>
        <taxon>Chordata</taxon>
        <taxon>Craniata</taxon>
        <taxon>Vertebrata</taxon>
        <taxon>Euteleostomi</taxon>
        <taxon>Actinopterygii</taxon>
        <taxon>Neopterygii</taxon>
        <taxon>Teleostei</taxon>
        <taxon>Ostariophysi</taxon>
        <taxon>Cypriniformes</taxon>
        <taxon>Cyprinidae</taxon>
        <taxon>Labeoninae</taxon>
        <taxon>Labeonini</taxon>
        <taxon>Labeo</taxon>
    </lineage>
</organism>
<comment type="catalytic activity">
    <reaction evidence="5">
        <text>a uridine in tRNA + S-adenosyl-L-methionine = a 3-[(3S)-3-amino-3-carboxypropyl]uridine in tRNA + S-methyl-5'-thioadenosine + H(+)</text>
        <dbReference type="Rhea" id="RHEA:62432"/>
        <dbReference type="Rhea" id="RHEA-COMP:13339"/>
        <dbReference type="Rhea" id="RHEA-COMP:16092"/>
        <dbReference type="ChEBI" id="CHEBI:15378"/>
        <dbReference type="ChEBI" id="CHEBI:17509"/>
        <dbReference type="ChEBI" id="CHEBI:59789"/>
        <dbReference type="ChEBI" id="CHEBI:65315"/>
        <dbReference type="ChEBI" id="CHEBI:82930"/>
        <dbReference type="EC" id="2.5.1.25"/>
    </reaction>
</comment>
<dbReference type="PANTHER" id="PTHR47006:SF1">
    <property type="entry name" value="STAR-RELATED LIPID TRANSFER PROTEIN 4"/>
    <property type="match status" value="1"/>
</dbReference>
<dbReference type="GO" id="GO:0032367">
    <property type="term" value="P:intracellular cholesterol transport"/>
    <property type="evidence" value="ECO:0007669"/>
    <property type="project" value="InterPro"/>
</dbReference>
<evidence type="ECO:0000256" key="4">
    <source>
        <dbReference type="ARBA" id="ARBA00022694"/>
    </source>
</evidence>